<organism evidence="2 3">
    <name type="scientific">Lysinibacillus odysseyi 34hs-1 = NBRC 100172</name>
    <dbReference type="NCBI Taxonomy" id="1220589"/>
    <lineage>
        <taxon>Bacteria</taxon>
        <taxon>Bacillati</taxon>
        <taxon>Bacillota</taxon>
        <taxon>Bacilli</taxon>
        <taxon>Bacillales</taxon>
        <taxon>Bacillaceae</taxon>
        <taxon>Lysinibacillus</taxon>
    </lineage>
</organism>
<name>A0A0A3J461_9BACI</name>
<accession>A0A0A3J461</accession>
<evidence type="ECO:0000259" key="1">
    <source>
        <dbReference type="Pfam" id="PF06855"/>
    </source>
</evidence>
<sequence length="71" mass="8286">MKSFYHFVLTYRGGSDEKGRFAEAVFNDPAFPKTATDFDELTAYIEMQAHEEMSTAVFDELWDLYATKYQI</sequence>
<dbReference type="Gene3D" id="1.10.150.260">
    <property type="entry name" value="YozE SAM-like"/>
    <property type="match status" value="1"/>
</dbReference>
<evidence type="ECO:0000313" key="2">
    <source>
        <dbReference type="EMBL" id="KGR81817.1"/>
    </source>
</evidence>
<protein>
    <recommendedName>
        <fullName evidence="1">YozE SAM-like domain-containing protein</fullName>
    </recommendedName>
</protein>
<dbReference type="NCBIfam" id="NF010193">
    <property type="entry name" value="PRK13672.1"/>
    <property type="match status" value="1"/>
</dbReference>
<dbReference type="InterPro" id="IPR023089">
    <property type="entry name" value="YozE_SAM-like"/>
</dbReference>
<dbReference type="RefSeq" id="WP_036158750.1">
    <property type="nucleotide sequence ID" value="NZ_AVCX01000001.1"/>
</dbReference>
<dbReference type="InterPro" id="IPR036806">
    <property type="entry name" value="YozE_SAM-like_sf"/>
</dbReference>
<keyword evidence="3" id="KW-1185">Reference proteome</keyword>
<dbReference type="STRING" id="1220589.CD32_21050"/>
<evidence type="ECO:0000313" key="3">
    <source>
        <dbReference type="Proteomes" id="UP000030437"/>
    </source>
</evidence>
<reference evidence="2 3" key="1">
    <citation type="submission" date="2014-02" db="EMBL/GenBank/DDBJ databases">
        <title>Draft genome sequence of Lysinibacillus odysseyi NBRC 100172.</title>
        <authorList>
            <person name="Zhang F."/>
            <person name="Wang G."/>
            <person name="Zhang L."/>
        </authorList>
    </citation>
    <scope>NUCLEOTIDE SEQUENCE [LARGE SCALE GENOMIC DNA]</scope>
    <source>
        <strain evidence="2 3">NBRC 100172</strain>
    </source>
</reference>
<dbReference type="SUPFAM" id="SSF140652">
    <property type="entry name" value="YozE-like"/>
    <property type="match status" value="1"/>
</dbReference>
<dbReference type="Proteomes" id="UP000030437">
    <property type="component" value="Unassembled WGS sequence"/>
</dbReference>
<gene>
    <name evidence="2" type="ORF">CD32_21050</name>
</gene>
<proteinExistence type="predicted"/>
<dbReference type="Pfam" id="PF06855">
    <property type="entry name" value="YozE_SAM_like"/>
    <property type="match status" value="1"/>
</dbReference>
<comment type="caution">
    <text evidence="2">The sequence shown here is derived from an EMBL/GenBank/DDBJ whole genome shotgun (WGS) entry which is preliminary data.</text>
</comment>
<dbReference type="eggNOG" id="COG4479">
    <property type="taxonomic scope" value="Bacteria"/>
</dbReference>
<feature type="domain" description="YozE SAM-like" evidence="1">
    <location>
        <begin position="3"/>
        <end position="66"/>
    </location>
</feature>
<dbReference type="EMBL" id="JPVP01000060">
    <property type="protein sequence ID" value="KGR81817.1"/>
    <property type="molecule type" value="Genomic_DNA"/>
</dbReference>
<dbReference type="OrthoDB" id="2242851at2"/>
<dbReference type="AlphaFoldDB" id="A0A0A3J461"/>